<dbReference type="AlphaFoldDB" id="A0A401SN80"/>
<proteinExistence type="predicted"/>
<comment type="caution">
    <text evidence="2">The sequence shown here is derived from an EMBL/GenBank/DDBJ whole genome shotgun (WGS) entry which is preliminary data.</text>
</comment>
<evidence type="ECO:0000256" key="1">
    <source>
        <dbReference type="SAM" id="MobiDB-lite"/>
    </source>
</evidence>
<feature type="compositionally biased region" description="Basic and acidic residues" evidence="1">
    <location>
        <begin position="39"/>
        <end position="48"/>
    </location>
</feature>
<reference evidence="2 3" key="1">
    <citation type="journal article" date="2018" name="Nat. Ecol. Evol.">
        <title>Shark genomes provide insights into elasmobranch evolution and the origin of vertebrates.</title>
        <authorList>
            <person name="Hara Y"/>
            <person name="Yamaguchi K"/>
            <person name="Onimaru K"/>
            <person name="Kadota M"/>
            <person name="Koyanagi M"/>
            <person name="Keeley SD"/>
            <person name="Tatsumi K"/>
            <person name="Tanaka K"/>
            <person name="Motone F"/>
            <person name="Kageyama Y"/>
            <person name="Nozu R"/>
            <person name="Adachi N"/>
            <person name="Nishimura O"/>
            <person name="Nakagawa R"/>
            <person name="Tanegashima C"/>
            <person name="Kiyatake I"/>
            <person name="Matsumoto R"/>
            <person name="Murakumo K"/>
            <person name="Nishida K"/>
            <person name="Terakita A"/>
            <person name="Kuratani S"/>
            <person name="Sato K"/>
            <person name="Hyodo S Kuraku.S."/>
        </authorList>
    </citation>
    <scope>NUCLEOTIDE SEQUENCE [LARGE SCALE GENOMIC DNA]</scope>
</reference>
<feature type="compositionally biased region" description="Basic and acidic residues" evidence="1">
    <location>
        <begin position="62"/>
        <end position="73"/>
    </location>
</feature>
<dbReference type="Proteomes" id="UP000287033">
    <property type="component" value="Unassembled WGS sequence"/>
</dbReference>
<gene>
    <name evidence="2" type="ORF">chiPu_0010319</name>
</gene>
<feature type="region of interest" description="Disordered" evidence="1">
    <location>
        <begin position="39"/>
        <end position="92"/>
    </location>
</feature>
<organism evidence="2 3">
    <name type="scientific">Chiloscyllium punctatum</name>
    <name type="common">Brownbanded bambooshark</name>
    <name type="synonym">Hemiscyllium punctatum</name>
    <dbReference type="NCBI Taxonomy" id="137246"/>
    <lineage>
        <taxon>Eukaryota</taxon>
        <taxon>Metazoa</taxon>
        <taxon>Chordata</taxon>
        <taxon>Craniata</taxon>
        <taxon>Vertebrata</taxon>
        <taxon>Chondrichthyes</taxon>
        <taxon>Elasmobranchii</taxon>
        <taxon>Galeomorphii</taxon>
        <taxon>Galeoidea</taxon>
        <taxon>Orectolobiformes</taxon>
        <taxon>Hemiscylliidae</taxon>
        <taxon>Chiloscyllium</taxon>
    </lineage>
</organism>
<feature type="compositionally biased region" description="Basic and acidic residues" evidence="1">
    <location>
        <begin position="80"/>
        <end position="92"/>
    </location>
</feature>
<evidence type="ECO:0000313" key="3">
    <source>
        <dbReference type="Proteomes" id="UP000287033"/>
    </source>
</evidence>
<sequence>MNTPVVVRQLTLLPWQRGRPQQTPEGSYCRKPEYSKRVTPLKDFRDIPEDPNQAEQLSLKKVPNEKRGDGGQERKRRLRNEKQKVAGGRREE</sequence>
<evidence type="ECO:0000313" key="2">
    <source>
        <dbReference type="EMBL" id="GCC31859.1"/>
    </source>
</evidence>
<keyword evidence="3" id="KW-1185">Reference proteome</keyword>
<name>A0A401SN80_CHIPU</name>
<protein>
    <submittedName>
        <fullName evidence="2">Uncharacterized protein</fullName>
    </submittedName>
</protein>
<accession>A0A401SN80</accession>
<dbReference type="EMBL" id="BEZZ01000394">
    <property type="protein sequence ID" value="GCC31859.1"/>
    <property type="molecule type" value="Genomic_DNA"/>
</dbReference>